<feature type="binding site" evidence="11">
    <location>
        <position position="197"/>
    </location>
    <ligand>
        <name>a divalent metal cation</name>
        <dbReference type="ChEBI" id="CHEBI:60240"/>
    </ligand>
</feature>
<accession>A0ABQ4PTB9</accession>
<feature type="site" description="Transition state stabilizer" evidence="11">
    <location>
        <position position="322"/>
    </location>
</feature>
<dbReference type="PANTHER" id="PTHR43181:SF1">
    <property type="entry name" value="2-C-METHYL-D-ERYTHRITOL 2,4-CYCLODIPHOSPHATE SYNTHASE, CHLOROPLASTIC"/>
    <property type="match status" value="1"/>
</dbReference>
<evidence type="ECO:0000256" key="9">
    <source>
        <dbReference type="ARBA" id="ARBA00023239"/>
    </source>
</evidence>
<organism evidence="14 15">
    <name type="scientific">Candidatus Phycosocius spiralis</name>
    <dbReference type="NCBI Taxonomy" id="2815099"/>
    <lineage>
        <taxon>Bacteria</taxon>
        <taxon>Pseudomonadati</taxon>
        <taxon>Pseudomonadota</taxon>
        <taxon>Alphaproteobacteria</taxon>
        <taxon>Caulobacterales</taxon>
        <taxon>Caulobacterales incertae sedis</taxon>
        <taxon>Candidatus Phycosocius</taxon>
    </lineage>
</organism>
<dbReference type="NCBIfam" id="TIGR00151">
    <property type="entry name" value="ispF"/>
    <property type="match status" value="1"/>
</dbReference>
<dbReference type="HAMAP" id="MF_00107">
    <property type="entry name" value="IspF"/>
    <property type="match status" value="1"/>
</dbReference>
<dbReference type="Pfam" id="PF02542">
    <property type="entry name" value="YgbB"/>
    <property type="match status" value="1"/>
</dbReference>
<evidence type="ECO:0000256" key="12">
    <source>
        <dbReference type="RuleBase" id="RU004395"/>
    </source>
</evidence>
<feature type="site" description="Transition state stabilizer" evidence="11">
    <location>
        <position position="223"/>
    </location>
</feature>
<dbReference type="EC" id="4.6.1.12" evidence="4 11"/>
<evidence type="ECO:0000256" key="5">
    <source>
        <dbReference type="ARBA" id="ARBA00022679"/>
    </source>
</evidence>
<dbReference type="Gene3D" id="3.90.550.10">
    <property type="entry name" value="Spore Coat Polysaccharide Biosynthesis Protein SpsA, Chain A"/>
    <property type="match status" value="1"/>
</dbReference>
<dbReference type="PROSITE" id="PS01350">
    <property type="entry name" value="ISPF"/>
    <property type="match status" value="1"/>
</dbReference>
<reference evidence="14" key="2">
    <citation type="journal article" date="2023" name="ISME Commun">
        <title>Characterization of a bloom-associated alphaproteobacterial lineage, 'Candidatus Phycosocius': insights into freshwater algal-bacterial interactions.</title>
        <authorList>
            <person name="Tanabe Y."/>
            <person name="Yamaguchi H."/>
            <person name="Yoshida M."/>
            <person name="Kai A."/>
            <person name="Okazaki Y."/>
        </authorList>
    </citation>
    <scope>NUCLEOTIDE SEQUENCE</scope>
    <source>
        <strain evidence="14">BOTRYCO-1</strain>
    </source>
</reference>
<dbReference type="InterPro" id="IPR034683">
    <property type="entry name" value="IspD/TarI"/>
</dbReference>
<reference evidence="14" key="1">
    <citation type="submission" date="2021-05" db="EMBL/GenBank/DDBJ databases">
        <authorList>
            <person name="Tanabe Y."/>
        </authorList>
    </citation>
    <scope>NUCLEOTIDE SEQUENCE</scope>
    <source>
        <strain evidence="14">BOTRYCO-1</strain>
    </source>
</reference>
<dbReference type="InterPro" id="IPR029044">
    <property type="entry name" value="Nucleotide-diphossugar_trans"/>
</dbReference>
<feature type="binding site" evidence="11">
    <location>
        <begin position="321"/>
        <end position="324"/>
    </location>
    <ligand>
        <name>4-CDP-2-C-methyl-D-erythritol 2-phosphate</name>
        <dbReference type="ChEBI" id="CHEBI:57919"/>
    </ligand>
</feature>
<comment type="catalytic activity">
    <reaction evidence="1 11 12">
        <text>4-CDP-2-C-methyl-D-erythritol 2-phosphate = 2-C-methyl-D-erythritol 2,4-cyclic diphosphate + CMP</text>
        <dbReference type="Rhea" id="RHEA:23864"/>
        <dbReference type="ChEBI" id="CHEBI:57919"/>
        <dbReference type="ChEBI" id="CHEBI:58483"/>
        <dbReference type="ChEBI" id="CHEBI:60377"/>
        <dbReference type="EC" id="4.6.1.12"/>
    </reaction>
</comment>
<feature type="binding site" evidence="11">
    <location>
        <position position="328"/>
    </location>
    <ligand>
        <name>4-CDP-2-C-methyl-D-erythritol 2-phosphate</name>
        <dbReference type="ChEBI" id="CHEBI:57919"/>
    </ligand>
</feature>
<dbReference type="PANTHER" id="PTHR43181">
    <property type="entry name" value="2-C-METHYL-D-ERYTHRITOL 2,4-CYCLODIPHOSPHATE SYNTHASE, CHLOROPLASTIC"/>
    <property type="match status" value="1"/>
</dbReference>
<keyword evidence="7 11" id="KW-0479">Metal-binding</keyword>
<evidence type="ECO:0000259" key="13">
    <source>
        <dbReference type="Pfam" id="PF02542"/>
    </source>
</evidence>
<feature type="binding site" evidence="11">
    <location>
        <begin position="223"/>
        <end position="224"/>
    </location>
    <ligand>
        <name>4-CDP-2-C-methyl-D-erythritol 2-phosphate</name>
        <dbReference type="ChEBI" id="CHEBI:57919"/>
    </ligand>
</feature>
<feature type="binding site" evidence="11">
    <location>
        <position position="231"/>
    </location>
    <ligand>
        <name>a divalent metal cation</name>
        <dbReference type="ChEBI" id="CHEBI:60240"/>
    </ligand>
</feature>
<name>A0ABQ4PTB9_9PROT</name>
<comment type="cofactor">
    <cofactor evidence="11">
        <name>a divalent metal cation</name>
        <dbReference type="ChEBI" id="CHEBI:60240"/>
    </cofactor>
    <text evidence="11">Binds 1 divalent metal cation per subunit.</text>
</comment>
<comment type="caution">
    <text evidence="14">The sequence shown here is derived from an EMBL/GenBank/DDBJ whole genome shotgun (WGS) entry which is preliminary data.</text>
</comment>
<keyword evidence="15" id="KW-1185">Reference proteome</keyword>
<proteinExistence type="inferred from homology"/>
<evidence type="ECO:0000313" key="14">
    <source>
        <dbReference type="EMBL" id="GIU65973.1"/>
    </source>
</evidence>
<sequence>MEAFARDPRFGPTIVVCDPKMRDKVAHCAVDLDILYADSGQTRTQSVASGLKVAQETNAQFYFIHDAARPGLDQSTLDALFKALEQGSMGAVPALPLADALWRTHEQHLVAGVDRYALVRVQTPQAFVGQAIGAAYAHVAEEKTMVDDVAVAQMAGLTVSFVKGSPRLDKITWHEDFAHMTQVLAPTFLPRTGSGFDAHRFGEGAYVTLCGVQIPHCQGLVGHSDADVAWHCLADALYGALSAGDIGKHFPPSEPKWRGAGSHIFLSHAAHLVREADGLINHLDLTIMCEQPKIGPHREAMIATTASLLGLAHHQVSIKATTTEGMGFTGRREGIAAQACVTILLPTDFSPFSL</sequence>
<evidence type="ECO:0000256" key="7">
    <source>
        <dbReference type="ARBA" id="ARBA00022723"/>
    </source>
</evidence>
<evidence type="ECO:0000256" key="11">
    <source>
        <dbReference type="HAMAP-Rule" id="MF_00107"/>
    </source>
</evidence>
<dbReference type="SUPFAM" id="SSF69765">
    <property type="entry name" value="IpsF-like"/>
    <property type="match status" value="1"/>
</dbReference>
<evidence type="ECO:0000256" key="6">
    <source>
        <dbReference type="ARBA" id="ARBA00022695"/>
    </source>
</evidence>
<comment type="pathway">
    <text evidence="2 11">Isoprenoid biosynthesis; isopentenyl diphosphate biosynthesis via DXP pathway; isopentenyl diphosphate from 1-deoxy-D-xylulose 5-phosphate: step 4/6.</text>
</comment>
<comment type="function">
    <text evidence="11">Involved in the biosynthesis of isopentenyl diphosphate (IPP) and dimethylallyl diphosphate (DMAPP), two major building blocks of isoprenoid compounds. Catalyzes the conversion of 4-diphosphocytidyl-2-C-methyl-D-erythritol 2-phosphate (CDP-ME2P) to 2-C-methyl-D-erythritol 2,4-cyclodiphosphate (ME-CPP) with a corresponding release of cytidine 5-monophosphate (CMP).</text>
</comment>
<protein>
    <recommendedName>
        <fullName evidence="4 11">2-C-methyl-D-erythritol 2,4-cyclodiphosphate synthase</fullName>
        <shortName evidence="11">MECDP-synthase</shortName>
        <shortName evidence="11">MECPP-synthase</shortName>
        <shortName evidence="11">MECPS</shortName>
        <ecNumber evidence="4 11">4.6.1.12</ecNumber>
    </recommendedName>
</protein>
<feature type="binding site" evidence="11">
    <location>
        <position position="331"/>
    </location>
    <ligand>
        <name>4-CDP-2-C-methyl-D-erythritol 2-phosphate</name>
        <dbReference type="ChEBI" id="CHEBI:57919"/>
    </ligand>
</feature>
<dbReference type="SUPFAM" id="SSF53448">
    <property type="entry name" value="Nucleotide-diphospho-sugar transferases"/>
    <property type="match status" value="1"/>
</dbReference>
<dbReference type="Pfam" id="PF01128">
    <property type="entry name" value="IspD"/>
    <property type="match status" value="1"/>
</dbReference>
<evidence type="ECO:0000256" key="3">
    <source>
        <dbReference type="ARBA" id="ARBA00008480"/>
    </source>
</evidence>
<evidence type="ECO:0000256" key="10">
    <source>
        <dbReference type="ARBA" id="ARBA00023268"/>
    </source>
</evidence>
<dbReference type="CDD" id="cd00554">
    <property type="entry name" value="MECDP_synthase"/>
    <property type="match status" value="1"/>
</dbReference>
<feature type="binding site" evidence="11">
    <location>
        <begin position="197"/>
        <end position="199"/>
    </location>
    <ligand>
        <name>4-CDP-2-C-methyl-D-erythritol 2-phosphate</name>
        <dbReference type="ChEBI" id="CHEBI:57919"/>
    </ligand>
</feature>
<evidence type="ECO:0000313" key="15">
    <source>
        <dbReference type="Proteomes" id="UP001161064"/>
    </source>
</evidence>
<comment type="caution">
    <text evidence="11">Lacks conserved residue(s) required for the propagation of feature annotation.</text>
</comment>
<dbReference type="Gene3D" id="3.30.1330.50">
    <property type="entry name" value="2-C-methyl-D-erythritol 2,4-cyclodiphosphate synthase"/>
    <property type="match status" value="1"/>
</dbReference>
<evidence type="ECO:0000256" key="8">
    <source>
        <dbReference type="ARBA" id="ARBA00023229"/>
    </source>
</evidence>
<evidence type="ECO:0000256" key="4">
    <source>
        <dbReference type="ARBA" id="ARBA00012579"/>
    </source>
</evidence>
<keyword evidence="9 11" id="KW-0456">Lyase</keyword>
<feature type="binding site" evidence="11">
    <location>
        <position position="199"/>
    </location>
    <ligand>
        <name>a divalent metal cation</name>
        <dbReference type="ChEBI" id="CHEBI:60240"/>
    </ligand>
</feature>
<dbReference type="InterPro" id="IPR003526">
    <property type="entry name" value="MECDP_synthase"/>
</dbReference>
<feature type="binding site" evidence="11">
    <location>
        <begin position="245"/>
        <end position="247"/>
    </location>
    <ligand>
        <name>4-CDP-2-C-methyl-D-erythritol 2-phosphate</name>
        <dbReference type="ChEBI" id="CHEBI:57919"/>
    </ligand>
</feature>
<keyword evidence="6" id="KW-0548">Nucleotidyltransferase</keyword>
<gene>
    <name evidence="14" type="primary">ispDF</name>
    <name evidence="11" type="synonym">ispF</name>
    <name evidence="14" type="ORF">PsB1_0127</name>
</gene>
<keyword evidence="10" id="KW-0511">Multifunctional enzyme</keyword>
<comment type="subunit">
    <text evidence="11">Homotrimer.</text>
</comment>
<keyword evidence="8 11" id="KW-0414">Isoprene biosynthesis</keyword>
<dbReference type="EMBL" id="BPFZ01000001">
    <property type="protein sequence ID" value="GIU65973.1"/>
    <property type="molecule type" value="Genomic_DNA"/>
</dbReference>
<dbReference type="Proteomes" id="UP001161064">
    <property type="component" value="Unassembled WGS sequence"/>
</dbReference>
<dbReference type="InterPro" id="IPR020555">
    <property type="entry name" value="MECDP_synthase_CS"/>
</dbReference>
<evidence type="ECO:0000256" key="1">
    <source>
        <dbReference type="ARBA" id="ARBA00000200"/>
    </source>
</evidence>
<feature type="domain" description="2-C-methyl-D-erythritol 2,4-cyclodiphosphate synthase" evidence="13">
    <location>
        <begin position="191"/>
        <end position="343"/>
    </location>
</feature>
<comment type="similarity">
    <text evidence="3 11 12">Belongs to the IspF family.</text>
</comment>
<keyword evidence="5" id="KW-0808">Transferase</keyword>
<evidence type="ECO:0000256" key="2">
    <source>
        <dbReference type="ARBA" id="ARBA00004709"/>
    </source>
</evidence>
<dbReference type="InterPro" id="IPR036571">
    <property type="entry name" value="MECDP_synthase_sf"/>
</dbReference>